<keyword evidence="4" id="KW-0720">Serine protease</keyword>
<accession>A0A426Y8Q8</accession>
<reference evidence="7 8" key="1">
    <citation type="journal article" date="2014" name="Agronomy (Basel)">
        <title>A Draft Genome Sequence for Ensete ventricosum, the Drought-Tolerant Tree Against Hunger.</title>
        <authorList>
            <person name="Harrison J."/>
            <person name="Moore K.A."/>
            <person name="Paszkiewicz K."/>
            <person name="Jones T."/>
            <person name="Grant M."/>
            <person name="Ambacheew D."/>
            <person name="Muzemil S."/>
            <person name="Studholme D.J."/>
        </authorList>
    </citation>
    <scope>NUCLEOTIDE SEQUENCE [LARGE SCALE GENOMIC DNA]</scope>
</reference>
<keyword evidence="3" id="KW-0378">Hydrolase</keyword>
<evidence type="ECO:0000313" key="8">
    <source>
        <dbReference type="Proteomes" id="UP000287651"/>
    </source>
</evidence>
<comment type="caution">
    <text evidence="7">The sequence shown here is derived from an EMBL/GenBank/DDBJ whole genome shotgun (WGS) entry which is preliminary data.</text>
</comment>
<gene>
    <name evidence="7" type="ORF">B296_00053297</name>
</gene>
<dbReference type="InterPro" id="IPR023828">
    <property type="entry name" value="Peptidase_S8_Ser-AS"/>
</dbReference>
<evidence type="ECO:0000259" key="6">
    <source>
        <dbReference type="Pfam" id="PF00082"/>
    </source>
</evidence>
<dbReference type="GO" id="GO:0005829">
    <property type="term" value="C:cytosol"/>
    <property type="evidence" value="ECO:0007669"/>
    <property type="project" value="TreeGrafter"/>
</dbReference>
<dbReference type="Gene3D" id="3.40.50.200">
    <property type="entry name" value="Peptidase S8/S53 domain"/>
    <property type="match status" value="1"/>
</dbReference>
<dbReference type="GO" id="GO:0004252">
    <property type="term" value="F:serine-type endopeptidase activity"/>
    <property type="evidence" value="ECO:0007669"/>
    <property type="project" value="InterPro"/>
</dbReference>
<dbReference type="PANTHER" id="PTHR43806:SF14">
    <property type="entry name" value="TRIPEPTIDYL-PEPTIDASE 2"/>
    <property type="match status" value="1"/>
</dbReference>
<feature type="non-terminal residue" evidence="7">
    <location>
        <position position="1"/>
    </location>
</feature>
<dbReference type="InterPro" id="IPR000209">
    <property type="entry name" value="Peptidase_S8/S53_dom"/>
</dbReference>
<keyword evidence="2" id="KW-0645">Protease</keyword>
<dbReference type="PANTHER" id="PTHR43806">
    <property type="entry name" value="PEPTIDASE S8"/>
    <property type="match status" value="1"/>
</dbReference>
<dbReference type="AlphaFoldDB" id="A0A426Y8Q8"/>
<dbReference type="Pfam" id="PF00082">
    <property type="entry name" value="Peptidase_S8"/>
    <property type="match status" value="1"/>
</dbReference>
<evidence type="ECO:0000256" key="3">
    <source>
        <dbReference type="ARBA" id="ARBA00022801"/>
    </source>
</evidence>
<organism evidence="7 8">
    <name type="scientific">Ensete ventricosum</name>
    <name type="common">Abyssinian banana</name>
    <name type="synonym">Musa ensete</name>
    <dbReference type="NCBI Taxonomy" id="4639"/>
    <lineage>
        <taxon>Eukaryota</taxon>
        <taxon>Viridiplantae</taxon>
        <taxon>Streptophyta</taxon>
        <taxon>Embryophyta</taxon>
        <taxon>Tracheophyta</taxon>
        <taxon>Spermatophyta</taxon>
        <taxon>Magnoliopsida</taxon>
        <taxon>Liliopsida</taxon>
        <taxon>Zingiberales</taxon>
        <taxon>Musaceae</taxon>
        <taxon>Ensete</taxon>
    </lineage>
</organism>
<dbReference type="PROSITE" id="PS00138">
    <property type="entry name" value="SUBTILASE_SER"/>
    <property type="match status" value="1"/>
</dbReference>
<dbReference type="PROSITE" id="PS51892">
    <property type="entry name" value="SUBTILASE"/>
    <property type="match status" value="1"/>
</dbReference>
<dbReference type="Proteomes" id="UP000287651">
    <property type="component" value="Unassembled WGS sequence"/>
</dbReference>
<dbReference type="InterPro" id="IPR050131">
    <property type="entry name" value="Peptidase_S8_subtilisin-like"/>
</dbReference>
<evidence type="ECO:0000256" key="1">
    <source>
        <dbReference type="ARBA" id="ARBA00011073"/>
    </source>
</evidence>
<dbReference type="InterPro" id="IPR036852">
    <property type="entry name" value="Peptidase_S8/S53_dom_sf"/>
</dbReference>
<protein>
    <recommendedName>
        <fullName evidence="6">Peptidase S8/S53 domain-containing protein</fullName>
    </recommendedName>
</protein>
<feature type="domain" description="Peptidase S8/S53" evidence="6">
    <location>
        <begin position="1"/>
        <end position="132"/>
    </location>
</feature>
<sequence length="151" mass="15192">AGNSGPALSTVGAPGGTSSSIIGVGAYVSPAMAAGAHLCIESRVCNTVSYRLECTGPIEDRYVRYLSVPCIDILVTARGPTADGDLGVCISAPGGAVAPVPTWTLQRRMLMNGTSMASPSACGGVALLVSAMKVCSVLLLLLCSCELTSVD</sequence>
<dbReference type="SUPFAM" id="SSF52743">
    <property type="entry name" value="Subtilisin-like"/>
    <property type="match status" value="1"/>
</dbReference>
<dbReference type="EMBL" id="AMZH03014149">
    <property type="protein sequence ID" value="RRT48119.1"/>
    <property type="molecule type" value="Genomic_DNA"/>
</dbReference>
<dbReference type="GO" id="GO:0008240">
    <property type="term" value="F:tripeptidyl-peptidase activity"/>
    <property type="evidence" value="ECO:0007669"/>
    <property type="project" value="TreeGrafter"/>
</dbReference>
<name>A0A426Y8Q8_ENSVE</name>
<evidence type="ECO:0000256" key="4">
    <source>
        <dbReference type="ARBA" id="ARBA00022825"/>
    </source>
</evidence>
<evidence type="ECO:0000256" key="2">
    <source>
        <dbReference type="ARBA" id="ARBA00022670"/>
    </source>
</evidence>
<evidence type="ECO:0000256" key="5">
    <source>
        <dbReference type="PROSITE-ProRule" id="PRU01240"/>
    </source>
</evidence>
<comment type="similarity">
    <text evidence="1 5">Belongs to the peptidase S8 family.</text>
</comment>
<dbReference type="GO" id="GO:0006508">
    <property type="term" value="P:proteolysis"/>
    <property type="evidence" value="ECO:0007669"/>
    <property type="project" value="UniProtKB-KW"/>
</dbReference>
<comment type="caution">
    <text evidence="5">Lacks conserved residue(s) required for the propagation of feature annotation.</text>
</comment>
<evidence type="ECO:0000313" key="7">
    <source>
        <dbReference type="EMBL" id="RRT48119.1"/>
    </source>
</evidence>
<proteinExistence type="inferred from homology"/>